<reference evidence="2" key="1">
    <citation type="journal article" date="2023" name="Science">
        <title>Genome structures resolve the early diversification of teleost fishes.</title>
        <authorList>
            <person name="Parey E."/>
            <person name="Louis A."/>
            <person name="Montfort J."/>
            <person name="Bouchez O."/>
            <person name="Roques C."/>
            <person name="Iampietro C."/>
            <person name="Lluch J."/>
            <person name="Castinel A."/>
            <person name="Donnadieu C."/>
            <person name="Desvignes T."/>
            <person name="Floi Bucao C."/>
            <person name="Jouanno E."/>
            <person name="Wen M."/>
            <person name="Mejri S."/>
            <person name="Dirks R."/>
            <person name="Jansen H."/>
            <person name="Henkel C."/>
            <person name="Chen W.J."/>
            <person name="Zahm M."/>
            <person name="Cabau C."/>
            <person name="Klopp C."/>
            <person name="Thompson A.W."/>
            <person name="Robinson-Rechavi M."/>
            <person name="Braasch I."/>
            <person name="Lecointre G."/>
            <person name="Bobe J."/>
            <person name="Postlethwait J.H."/>
            <person name="Berthelot C."/>
            <person name="Roest Crollius H."/>
            <person name="Guiguen Y."/>
        </authorList>
    </citation>
    <scope>NUCLEOTIDE SEQUENCE</scope>
    <source>
        <strain evidence="2">NC1722</strain>
    </source>
</reference>
<comment type="caution">
    <text evidence="2">The sequence shown here is derived from an EMBL/GenBank/DDBJ whole genome shotgun (WGS) entry which is preliminary data.</text>
</comment>
<evidence type="ECO:0000256" key="1">
    <source>
        <dbReference type="SAM" id="MobiDB-lite"/>
    </source>
</evidence>
<accession>A0AAD7SIS6</accession>
<gene>
    <name evidence="2" type="ORF">AAFF_G00351710</name>
</gene>
<sequence length="136" mass="14755">MTVFPGVSASPFRPSQYSARGTFRVPRPAPGVGKPGPAQLCAWVTVERGANAAETPGTPSPGTEAIGRPEGAGARVRLPFPEGDPAPLRALQPRGVRRRPRGESARAKRCEPERLSCCKLWHQRATIYLRRSARFN</sequence>
<protein>
    <submittedName>
        <fullName evidence="2">Uncharacterized protein</fullName>
    </submittedName>
</protein>
<evidence type="ECO:0000313" key="2">
    <source>
        <dbReference type="EMBL" id="KAJ8403399.1"/>
    </source>
</evidence>
<dbReference type="EMBL" id="JAINUG010000058">
    <property type="protein sequence ID" value="KAJ8403399.1"/>
    <property type="molecule type" value="Genomic_DNA"/>
</dbReference>
<dbReference type="Proteomes" id="UP001221898">
    <property type="component" value="Unassembled WGS sequence"/>
</dbReference>
<name>A0AAD7SIS6_9TELE</name>
<keyword evidence="3" id="KW-1185">Reference proteome</keyword>
<evidence type="ECO:0000313" key="3">
    <source>
        <dbReference type="Proteomes" id="UP001221898"/>
    </source>
</evidence>
<feature type="region of interest" description="Disordered" evidence="1">
    <location>
        <begin position="1"/>
        <end position="36"/>
    </location>
</feature>
<dbReference type="AlphaFoldDB" id="A0AAD7SIS6"/>
<proteinExistence type="predicted"/>
<organism evidence="2 3">
    <name type="scientific">Aldrovandia affinis</name>
    <dbReference type="NCBI Taxonomy" id="143900"/>
    <lineage>
        <taxon>Eukaryota</taxon>
        <taxon>Metazoa</taxon>
        <taxon>Chordata</taxon>
        <taxon>Craniata</taxon>
        <taxon>Vertebrata</taxon>
        <taxon>Euteleostomi</taxon>
        <taxon>Actinopterygii</taxon>
        <taxon>Neopterygii</taxon>
        <taxon>Teleostei</taxon>
        <taxon>Notacanthiformes</taxon>
        <taxon>Halosauridae</taxon>
        <taxon>Aldrovandia</taxon>
    </lineage>
</organism>
<feature type="region of interest" description="Disordered" evidence="1">
    <location>
        <begin position="51"/>
        <end position="108"/>
    </location>
</feature>